<evidence type="ECO:0000259" key="4">
    <source>
        <dbReference type="Pfam" id="PF10106"/>
    </source>
</evidence>
<dbReference type="Proteomes" id="UP000622638">
    <property type="component" value="Unassembled WGS sequence"/>
</dbReference>
<dbReference type="Gene3D" id="3.55.50.10">
    <property type="entry name" value="Baseplate protein-like domains"/>
    <property type="match status" value="1"/>
</dbReference>
<dbReference type="InterPro" id="IPR037026">
    <property type="entry name" value="Vgr_OB-fold_dom_sf"/>
</dbReference>
<evidence type="ECO:0000259" key="3">
    <source>
        <dbReference type="Pfam" id="PF04717"/>
    </source>
</evidence>
<dbReference type="NCBIfam" id="TIGR01646">
    <property type="entry name" value="vgr_GE"/>
    <property type="match status" value="1"/>
</dbReference>
<dbReference type="InterPro" id="IPR018769">
    <property type="entry name" value="VgrG2_DUF2345"/>
</dbReference>
<feature type="region of interest" description="Disordered" evidence="2">
    <location>
        <begin position="592"/>
        <end position="612"/>
    </location>
</feature>
<protein>
    <submittedName>
        <fullName evidence="6">Type IV secretion protein Rhs</fullName>
    </submittedName>
</protein>
<dbReference type="InterPro" id="IPR028244">
    <property type="entry name" value="T6SS_Rhs_Vgr_dom"/>
</dbReference>
<name>A0ABQ1LE12_9BURK</name>
<accession>A0ABQ1LE12</accession>
<dbReference type="Pfam" id="PF13296">
    <property type="entry name" value="T6SS_Vgr"/>
    <property type="match status" value="1"/>
</dbReference>
<dbReference type="NCBIfam" id="TIGR03361">
    <property type="entry name" value="VI_Rhs_Vgr"/>
    <property type="match status" value="1"/>
</dbReference>
<keyword evidence="7" id="KW-1185">Reference proteome</keyword>
<proteinExistence type="inferred from homology"/>
<reference evidence="7" key="1">
    <citation type="journal article" date="2019" name="Int. J. Syst. Evol. Microbiol.">
        <title>The Global Catalogue of Microorganisms (GCM) 10K type strain sequencing project: providing services to taxonomists for standard genome sequencing and annotation.</title>
        <authorList>
            <consortium name="The Broad Institute Genomics Platform"/>
            <consortium name="The Broad Institute Genome Sequencing Center for Infectious Disease"/>
            <person name="Wu L."/>
            <person name="Ma J."/>
        </authorList>
    </citation>
    <scope>NUCLEOTIDE SEQUENCE [LARGE SCALE GENOMIC DNA]</scope>
    <source>
        <strain evidence="7">CGMCC 1.15931</strain>
    </source>
</reference>
<sequence>MTDLQALLDDHQGTRLLRLSFPRNDGPQARLMVNRFDGTEYLSRDFEFKVELLSDDARMALEALHGKLLCVSLVQGDGSLRPFTGYVTSLKLVKTDGGVAFYEAVLRPWLAYLRLRRNNRLFHVQSLREQAEAIFTAYGSLPAWEWEVAGEQPQFTMATQWDETDHNYVCRRWEGAGYSYWFEHSSDGHTLRVCDDTRKAAPIDGQSPGIRFQRAGGATEEDAIGDWSTVRQWASAQSAVSGFDFKQPQPVRADSVTMEQQGDIPMLQVHSYEGHYGFRHQSGAYELSRLRMEEIEARGKLYEAKGNNRHVAAGRWFKLLDHFSESEDSDFLILEVHHEASNNYLQGKGAVSEYKNRLLCHRKALPWRPGRGFNSTNTRLLALQTAIVVGQEGQGSLNVDEYGRVQVRFHWDRDESGSCWVRVSSNWAGGEKGLASHPRVGSEVIVQWLDGNPDHPIVTGSVHNQGYMPPWKLPDQRALTGIRSRELTTNGGNTPGGRGNHLVLDDTEGRIQAQLRSDHLASQLSLGHLHRIEDHAGRKDARGQGFELRTDGIGAVRAQQGLLLSTEGRPNARAHITDMAETLARMTQGQALHDSLSQAAQGAQAHQPGDQDQVVAALQAQVDALKGQGGTPAQGEFPEFQAPHLLLASPAGIETSTQGSTHLMSVEHNAVTSGGHTSLSAGKSLLVSVKEAVRMFAYRAGMKLVAASADIDISALKDSVNILAKLNITHTANRITITAKEEVVINGGSSFTRWNASGIVHGTKGKWVQHAAKHSFDPGKSEGTPALPQTVQLAPGQLDLYHQYVSTEGNNKDGIRQGDYTVVDAEGGTRQGTLDDNGFASVAGLPMGMATVSYGKDPRDPWDEGSCFGEGTEWPTDAAPEGGAASMAATSGQPAPVPGAGLLAGGIGGTAGKVGAMAQAAQGAASAVQSLQQGGAQALLASVKRQALAHVAGKLPGGTTFLASGAGMAGKPGTAASPPGLPASLPHSGADIAPTPFNPSAG</sequence>
<evidence type="ECO:0000259" key="5">
    <source>
        <dbReference type="Pfam" id="PF13296"/>
    </source>
</evidence>
<comment type="similarity">
    <text evidence="1">Belongs to the VgrG protein family.</text>
</comment>
<organism evidence="6 7">
    <name type="scientific">Pseudoduganella buxea</name>
    <dbReference type="NCBI Taxonomy" id="1949069"/>
    <lineage>
        <taxon>Bacteria</taxon>
        <taxon>Pseudomonadati</taxon>
        <taxon>Pseudomonadota</taxon>
        <taxon>Betaproteobacteria</taxon>
        <taxon>Burkholderiales</taxon>
        <taxon>Oxalobacteraceae</taxon>
        <taxon>Telluria group</taxon>
        <taxon>Pseudoduganella</taxon>
    </lineage>
</organism>
<dbReference type="InterPro" id="IPR017847">
    <property type="entry name" value="T6SS_RhsGE_Vgr_subset"/>
</dbReference>
<dbReference type="InterPro" id="IPR006531">
    <property type="entry name" value="Gp5/Vgr_OB"/>
</dbReference>
<dbReference type="InterPro" id="IPR006533">
    <property type="entry name" value="T6SS_Vgr_RhsGE"/>
</dbReference>
<gene>
    <name evidence="6" type="ORF">GCM10011572_49450</name>
</gene>
<dbReference type="Pfam" id="PF04717">
    <property type="entry name" value="Phage_base_V"/>
    <property type="match status" value="1"/>
</dbReference>
<feature type="region of interest" description="Disordered" evidence="2">
    <location>
        <begin position="968"/>
        <end position="1002"/>
    </location>
</feature>
<dbReference type="Pfam" id="PF10106">
    <property type="entry name" value="DUF2345"/>
    <property type="match status" value="1"/>
</dbReference>
<dbReference type="Gene3D" id="4.10.220.110">
    <property type="match status" value="1"/>
</dbReference>
<comment type="caution">
    <text evidence="6">The sequence shown here is derived from an EMBL/GenBank/DDBJ whole genome shotgun (WGS) entry which is preliminary data.</text>
</comment>
<feature type="domain" description="Putative type VI secretion system Rhs element associated Vgr" evidence="5">
    <location>
        <begin position="495"/>
        <end position="600"/>
    </location>
</feature>
<evidence type="ECO:0000256" key="2">
    <source>
        <dbReference type="SAM" id="MobiDB-lite"/>
    </source>
</evidence>
<dbReference type="Gene3D" id="2.40.50.230">
    <property type="entry name" value="Gp5 N-terminal domain"/>
    <property type="match status" value="1"/>
</dbReference>
<evidence type="ECO:0000256" key="1">
    <source>
        <dbReference type="ARBA" id="ARBA00005558"/>
    </source>
</evidence>
<dbReference type="SUPFAM" id="SSF69349">
    <property type="entry name" value="Phage fibre proteins"/>
    <property type="match status" value="1"/>
</dbReference>
<dbReference type="Gene3D" id="2.30.110.50">
    <property type="match status" value="1"/>
</dbReference>
<dbReference type="EMBL" id="BMKG01000032">
    <property type="protein sequence ID" value="GGC22116.1"/>
    <property type="molecule type" value="Genomic_DNA"/>
</dbReference>
<feature type="compositionally biased region" description="Low complexity" evidence="2">
    <location>
        <begin position="972"/>
        <end position="989"/>
    </location>
</feature>
<evidence type="ECO:0000313" key="6">
    <source>
        <dbReference type="EMBL" id="GGC22116.1"/>
    </source>
</evidence>
<feature type="domain" description="Gp5/Type VI secretion system Vgr protein OB-fold" evidence="3">
    <location>
        <begin position="400"/>
        <end position="463"/>
    </location>
</feature>
<feature type="domain" description="DUF2345" evidence="4">
    <location>
        <begin position="634"/>
        <end position="777"/>
    </location>
</feature>
<dbReference type="Pfam" id="PF05954">
    <property type="entry name" value="Phage_GPD"/>
    <property type="match status" value="1"/>
</dbReference>
<dbReference type="SUPFAM" id="SSF69279">
    <property type="entry name" value="Phage tail proteins"/>
    <property type="match status" value="2"/>
</dbReference>
<dbReference type="RefSeq" id="WP_229427783.1">
    <property type="nucleotide sequence ID" value="NZ_BMKG01000032.1"/>
</dbReference>
<evidence type="ECO:0000313" key="7">
    <source>
        <dbReference type="Proteomes" id="UP000622638"/>
    </source>
</evidence>
<feature type="compositionally biased region" description="Low complexity" evidence="2">
    <location>
        <begin position="598"/>
        <end position="612"/>
    </location>
</feature>
<dbReference type="SUPFAM" id="SSF69255">
    <property type="entry name" value="gp5 N-terminal domain-like"/>
    <property type="match status" value="1"/>
</dbReference>